<dbReference type="Pfam" id="PF22688">
    <property type="entry name" value="Hda_lid"/>
    <property type="match status" value="1"/>
</dbReference>
<dbReference type="InterPro" id="IPR055199">
    <property type="entry name" value="Hda_lid"/>
</dbReference>
<proteinExistence type="predicted"/>
<dbReference type="Proteomes" id="UP000514752">
    <property type="component" value="Chromosome"/>
</dbReference>
<dbReference type="InterPro" id="IPR017788">
    <property type="entry name" value="Hda"/>
</dbReference>
<dbReference type="GO" id="GO:0006270">
    <property type="term" value="P:DNA replication initiation"/>
    <property type="evidence" value="ECO:0007669"/>
    <property type="project" value="TreeGrafter"/>
</dbReference>
<protein>
    <submittedName>
        <fullName evidence="2">DnaA regulatory inactivator Hda</fullName>
    </submittedName>
</protein>
<evidence type="ECO:0000313" key="3">
    <source>
        <dbReference type="Proteomes" id="UP000514752"/>
    </source>
</evidence>
<dbReference type="AlphaFoldDB" id="A0A7D7T5Q8"/>
<dbReference type="PANTHER" id="PTHR30050:SF5">
    <property type="entry name" value="DNAA REGULATORY INACTIVATOR HDA"/>
    <property type="match status" value="1"/>
</dbReference>
<dbReference type="KEGG" id="nsg:H3L94_02105"/>
<dbReference type="Gene3D" id="1.10.8.60">
    <property type="match status" value="1"/>
</dbReference>
<dbReference type="GO" id="GO:0032297">
    <property type="term" value="P:negative regulation of DNA-templated DNA replication initiation"/>
    <property type="evidence" value="ECO:0007669"/>
    <property type="project" value="InterPro"/>
</dbReference>
<evidence type="ECO:0000313" key="2">
    <source>
        <dbReference type="EMBL" id="QMT40873.1"/>
    </source>
</evidence>
<reference evidence="2 3" key="1">
    <citation type="submission" date="2020-07" db="EMBL/GenBank/DDBJ databases">
        <title>Genomic diversity of species in the Neisseriaceae family.</title>
        <authorList>
            <person name="Vincent A.T."/>
            <person name="Bernet E."/>
            <person name="Veyrier F.J."/>
        </authorList>
    </citation>
    <scope>NUCLEOTIDE SEQUENCE [LARGE SCALE GENOMIC DNA]</scope>
    <source>
        <strain evidence="2 3">DSM 22244</strain>
    </source>
</reference>
<dbReference type="PANTHER" id="PTHR30050">
    <property type="entry name" value="CHROMOSOMAL REPLICATION INITIATOR PROTEIN DNAA"/>
    <property type="match status" value="1"/>
</dbReference>
<dbReference type="GO" id="GO:0003688">
    <property type="term" value="F:DNA replication origin binding"/>
    <property type="evidence" value="ECO:0007669"/>
    <property type="project" value="TreeGrafter"/>
</dbReference>
<feature type="domain" description="Hda lid" evidence="1">
    <location>
        <begin position="152"/>
        <end position="216"/>
    </location>
</feature>
<dbReference type="NCBIfam" id="TIGR03420">
    <property type="entry name" value="DnaA_homol_Hda"/>
    <property type="match status" value="1"/>
</dbReference>
<gene>
    <name evidence="2" type="primary">hda</name>
    <name evidence="2" type="ORF">H3L94_02105</name>
</gene>
<dbReference type="EMBL" id="CP059567">
    <property type="protein sequence ID" value="QMT40873.1"/>
    <property type="molecule type" value="Genomic_DNA"/>
</dbReference>
<dbReference type="SUPFAM" id="SSF52540">
    <property type="entry name" value="P-loop containing nucleoside triphosphate hydrolases"/>
    <property type="match status" value="1"/>
</dbReference>
<name>A0A7D7T5Q8_9NEIS</name>
<sequence>MNQLLLDFPPPSEPAFDAFLGQANAELLHVLQAGQAPFVYLWGEAGSGKSHLLQAWTAQAGEQGKTACYVDAAGQALTEDKAQAERLAVDQVECLDEAGKAVLFNAFNRIRQSGQGALLLSASCAPAALAVREDLRTRMGYCLVYEIRPLSDEEKIHALIQAAQARQLHISPDIFRYLLNHWRRDIDSLLRLLDALDHYAVTRQRTITLALLKQLLQQQDTP</sequence>
<accession>A0A7D7T5Q8</accession>
<dbReference type="GO" id="GO:0005886">
    <property type="term" value="C:plasma membrane"/>
    <property type="evidence" value="ECO:0007669"/>
    <property type="project" value="TreeGrafter"/>
</dbReference>
<organism evidence="2 3">
    <name type="scientific">Neisseria shayeganii</name>
    <dbReference type="NCBI Taxonomy" id="607712"/>
    <lineage>
        <taxon>Bacteria</taxon>
        <taxon>Pseudomonadati</taxon>
        <taxon>Pseudomonadota</taxon>
        <taxon>Betaproteobacteria</taxon>
        <taxon>Neisseriales</taxon>
        <taxon>Neisseriaceae</taxon>
        <taxon>Neisseria</taxon>
    </lineage>
</organism>
<dbReference type="Gene3D" id="3.40.50.300">
    <property type="entry name" value="P-loop containing nucleotide triphosphate hydrolases"/>
    <property type="match status" value="1"/>
</dbReference>
<dbReference type="RefSeq" id="WP_182122469.1">
    <property type="nucleotide sequence ID" value="NZ_CP059567.1"/>
</dbReference>
<dbReference type="InterPro" id="IPR027417">
    <property type="entry name" value="P-loop_NTPase"/>
</dbReference>
<evidence type="ECO:0000259" key="1">
    <source>
        <dbReference type="Pfam" id="PF22688"/>
    </source>
</evidence>